<keyword evidence="2 6" id="KW-0560">Oxidoreductase</keyword>
<evidence type="ECO:0000259" key="7">
    <source>
        <dbReference type="Pfam" id="PF00171"/>
    </source>
</evidence>
<dbReference type="EMBL" id="CAMGZC010000379">
    <property type="protein sequence ID" value="CAI0646951.1"/>
    <property type="molecule type" value="Genomic_DNA"/>
</dbReference>
<dbReference type="InterPro" id="IPR016163">
    <property type="entry name" value="Ald_DH_C"/>
</dbReference>
<dbReference type="InterPro" id="IPR016160">
    <property type="entry name" value="Ald_DH_CS_CYS"/>
</dbReference>
<dbReference type="Pfam" id="PF00171">
    <property type="entry name" value="Aldedh"/>
    <property type="match status" value="1"/>
</dbReference>
<organism evidence="8 9">
    <name type="scientific">Colletotrichum noveboracense</name>
    <dbReference type="NCBI Taxonomy" id="2664923"/>
    <lineage>
        <taxon>Eukaryota</taxon>
        <taxon>Fungi</taxon>
        <taxon>Dikarya</taxon>
        <taxon>Ascomycota</taxon>
        <taxon>Pezizomycotina</taxon>
        <taxon>Sordariomycetes</taxon>
        <taxon>Hypocreomycetidae</taxon>
        <taxon>Glomerellales</taxon>
        <taxon>Glomerellaceae</taxon>
        <taxon>Colletotrichum</taxon>
        <taxon>Colletotrichum gloeosporioides species complex</taxon>
    </lineage>
</organism>
<evidence type="ECO:0000313" key="8">
    <source>
        <dbReference type="EMBL" id="CAI0646951.1"/>
    </source>
</evidence>
<dbReference type="Gene3D" id="3.40.309.10">
    <property type="entry name" value="Aldehyde Dehydrogenase, Chain A, domain 2"/>
    <property type="match status" value="1"/>
</dbReference>
<gene>
    <name evidence="8" type="ORF">CGXH109_LOCUS60391</name>
</gene>
<comment type="catalytic activity">
    <reaction evidence="4">
        <text>an aldehyde + NAD(+) + H2O = a carboxylate + NADH + 2 H(+)</text>
        <dbReference type="Rhea" id="RHEA:16185"/>
        <dbReference type="ChEBI" id="CHEBI:15377"/>
        <dbReference type="ChEBI" id="CHEBI:15378"/>
        <dbReference type="ChEBI" id="CHEBI:17478"/>
        <dbReference type="ChEBI" id="CHEBI:29067"/>
        <dbReference type="ChEBI" id="CHEBI:57540"/>
        <dbReference type="ChEBI" id="CHEBI:57945"/>
        <dbReference type="EC" id="1.2.1.3"/>
    </reaction>
</comment>
<dbReference type="Proteomes" id="UP001152533">
    <property type="component" value="Unassembled WGS sequence"/>
</dbReference>
<sequence>MSLPKLPVISDAVEALKEMPIETRLFINGEFVPSRSGKTFDVYNPATEQKTASVFEADVEDVNDAVAAAKAAFPAWSDLAATERGAFLFKLADSMEKHFAEMSYLDAISMGKPVDSDVVTAVAMSQLRYYAGKASDIQGDSSLNTPGMLNIVLRQPFGVCGAITPWNAPITMVVQKLGPALIAGNTLVLKSSEKAPLSPLVLAKCSQEIGLPKGVLNILNGFGRPCGEAIARHMDIRKVSFTGSTSTGRAIKKAAAESNLKKVTLELGGKSPLIIFEDADLEKAVPAAAFSILVNSGQACVASSRVFVHTAIADKFIDALKIEMDRVGAAGDPLGRGIQRGPQADKLQFDRVMGFLEEARTTGLEFVTGGGRVRDRGYFVQPTIIKNAPADSRVMKEEIFGPVMCINSFDDEEAVLETANDTSYGLYASVYTKDISRALRIAKRFEAGNVGINCTSPTMAADMPFGGWKESGEGKEGSKYATDYWTELKSVYVAL</sequence>
<evidence type="ECO:0000256" key="4">
    <source>
        <dbReference type="ARBA" id="ARBA00049194"/>
    </source>
</evidence>
<accession>A0A9W4WJ70</accession>
<name>A0A9W4WJ70_9PEZI</name>
<feature type="domain" description="Aldehyde dehydrogenase" evidence="7">
    <location>
        <begin position="31"/>
        <end position="491"/>
    </location>
</feature>
<dbReference type="FunFam" id="3.40.605.10:FF:000001">
    <property type="entry name" value="Aldehyde dehydrogenase 1"/>
    <property type="match status" value="1"/>
</dbReference>
<dbReference type="FunFam" id="3.40.309.10:FF:000012">
    <property type="entry name" value="Betaine aldehyde dehydrogenase"/>
    <property type="match status" value="1"/>
</dbReference>
<feature type="active site" evidence="5">
    <location>
        <position position="266"/>
    </location>
</feature>
<dbReference type="InterPro" id="IPR016161">
    <property type="entry name" value="Ald_DH/histidinol_DH"/>
</dbReference>
<dbReference type="InterPro" id="IPR015590">
    <property type="entry name" value="Aldehyde_DH_dom"/>
</dbReference>
<evidence type="ECO:0000256" key="3">
    <source>
        <dbReference type="ARBA" id="ARBA00024226"/>
    </source>
</evidence>
<dbReference type="PROSITE" id="PS00070">
    <property type="entry name" value="ALDEHYDE_DEHYDR_CYS"/>
    <property type="match status" value="1"/>
</dbReference>
<protein>
    <recommendedName>
        <fullName evidence="3">aldehyde dehydrogenase (NAD(+))</fullName>
        <ecNumber evidence="3">1.2.1.3</ecNumber>
    </recommendedName>
</protein>
<proteinExistence type="inferred from homology"/>
<evidence type="ECO:0000313" key="9">
    <source>
        <dbReference type="Proteomes" id="UP001152533"/>
    </source>
</evidence>
<comment type="caution">
    <text evidence="8">The sequence shown here is derived from an EMBL/GenBank/DDBJ whole genome shotgun (WGS) entry which is preliminary data.</text>
</comment>
<dbReference type="PROSITE" id="PS00687">
    <property type="entry name" value="ALDEHYDE_DEHYDR_GLU"/>
    <property type="match status" value="1"/>
</dbReference>
<dbReference type="GO" id="GO:0004029">
    <property type="term" value="F:aldehyde dehydrogenase (NAD+) activity"/>
    <property type="evidence" value="ECO:0007669"/>
    <property type="project" value="UniProtKB-EC"/>
</dbReference>
<dbReference type="InterPro" id="IPR016162">
    <property type="entry name" value="Ald_DH_N"/>
</dbReference>
<comment type="similarity">
    <text evidence="1 6">Belongs to the aldehyde dehydrogenase family.</text>
</comment>
<evidence type="ECO:0000256" key="5">
    <source>
        <dbReference type="PROSITE-ProRule" id="PRU10007"/>
    </source>
</evidence>
<dbReference type="InterPro" id="IPR029510">
    <property type="entry name" value="Ald_DH_CS_GLU"/>
</dbReference>
<dbReference type="EC" id="1.2.1.3" evidence="3"/>
<dbReference type="AlphaFoldDB" id="A0A9W4WJ70"/>
<evidence type="ECO:0000256" key="6">
    <source>
        <dbReference type="RuleBase" id="RU003345"/>
    </source>
</evidence>
<dbReference type="Gene3D" id="3.40.605.10">
    <property type="entry name" value="Aldehyde Dehydrogenase, Chain A, domain 1"/>
    <property type="match status" value="1"/>
</dbReference>
<reference evidence="8" key="1">
    <citation type="submission" date="2022-08" db="EMBL/GenBank/DDBJ databases">
        <authorList>
            <person name="Giroux E."/>
            <person name="Giroux E."/>
        </authorList>
    </citation>
    <scope>NUCLEOTIDE SEQUENCE</scope>
    <source>
        <strain evidence="8">H1091258</strain>
    </source>
</reference>
<keyword evidence="9" id="KW-1185">Reference proteome</keyword>
<dbReference type="SUPFAM" id="SSF53720">
    <property type="entry name" value="ALDH-like"/>
    <property type="match status" value="1"/>
</dbReference>
<dbReference type="PANTHER" id="PTHR11699">
    <property type="entry name" value="ALDEHYDE DEHYDROGENASE-RELATED"/>
    <property type="match status" value="1"/>
</dbReference>
<evidence type="ECO:0000256" key="1">
    <source>
        <dbReference type="ARBA" id="ARBA00009986"/>
    </source>
</evidence>
<evidence type="ECO:0000256" key="2">
    <source>
        <dbReference type="ARBA" id="ARBA00023002"/>
    </source>
</evidence>